<sequence>MAGTEAHHPVETTKGTGVRFLGHATFELDLGAATVLTDPLLRQRVTFLRRLAPPPRPPSPTPTAVVVSHLHHDHCDLRSLALLAPSTPVVVPAGGADLLRRHGFDAVVPLAAGQSWRAGGLTVTATPARHSGRREPWGPSAGAVGYLLETPGHRVYFAGDTDLFAQMEGLGAPLDLALVPVGGWGPRLGPGHLDPVRAAEAVARLRPRVVVPMHYGSFGPLGYRPSVATRRAPAQEFAREVHRRSPATHVRVLAPGSGRTWVA</sequence>
<keyword evidence="3" id="KW-1185">Reference proteome</keyword>
<dbReference type="Pfam" id="PF12706">
    <property type="entry name" value="Lactamase_B_2"/>
    <property type="match status" value="1"/>
</dbReference>
<dbReference type="SMART" id="SM00849">
    <property type="entry name" value="Lactamase_B"/>
    <property type="match status" value="1"/>
</dbReference>
<dbReference type="InterPro" id="IPR050114">
    <property type="entry name" value="UPF0173_UPF0282_UlaG_hydrolase"/>
</dbReference>
<reference evidence="2 3" key="1">
    <citation type="submission" date="2019-06" db="EMBL/GenBank/DDBJ databases">
        <title>Sequencing the genomes of 1000 actinobacteria strains.</title>
        <authorList>
            <person name="Klenk H.-P."/>
        </authorList>
    </citation>
    <scope>NUCLEOTIDE SEQUENCE [LARGE SCALE GENOMIC DNA]</scope>
    <source>
        <strain evidence="2 3">DSM 18082</strain>
    </source>
</reference>
<organism evidence="2 3">
    <name type="scientific">Oryzihumus leptocrescens</name>
    <dbReference type="NCBI Taxonomy" id="297536"/>
    <lineage>
        <taxon>Bacteria</taxon>
        <taxon>Bacillati</taxon>
        <taxon>Actinomycetota</taxon>
        <taxon>Actinomycetes</taxon>
        <taxon>Micrococcales</taxon>
        <taxon>Intrasporangiaceae</taxon>
        <taxon>Oryzihumus</taxon>
    </lineage>
</organism>
<feature type="domain" description="Metallo-beta-lactamase" evidence="1">
    <location>
        <begin position="22"/>
        <end position="214"/>
    </location>
</feature>
<evidence type="ECO:0000259" key="1">
    <source>
        <dbReference type="SMART" id="SM00849"/>
    </source>
</evidence>
<dbReference type="InterPro" id="IPR036866">
    <property type="entry name" value="RibonucZ/Hydroxyglut_hydro"/>
</dbReference>
<comment type="caution">
    <text evidence="2">The sequence shown here is derived from an EMBL/GenBank/DDBJ whole genome shotgun (WGS) entry which is preliminary data.</text>
</comment>
<dbReference type="RefSeq" id="WP_185746071.1">
    <property type="nucleotide sequence ID" value="NZ_BAAAKX010000005.1"/>
</dbReference>
<protein>
    <submittedName>
        <fullName evidence="2">L-ascorbate metabolism protein UlaG (Beta-lactamase superfamily)</fullName>
    </submittedName>
</protein>
<accession>A0A542ZI45</accession>
<dbReference type="PANTHER" id="PTHR43546:SF3">
    <property type="entry name" value="UPF0173 METAL-DEPENDENT HYDROLASE MJ1163"/>
    <property type="match status" value="1"/>
</dbReference>
<proteinExistence type="predicted"/>
<dbReference type="PANTHER" id="PTHR43546">
    <property type="entry name" value="UPF0173 METAL-DEPENDENT HYDROLASE MJ1163-RELATED"/>
    <property type="match status" value="1"/>
</dbReference>
<dbReference type="AlphaFoldDB" id="A0A542ZI45"/>
<evidence type="ECO:0000313" key="2">
    <source>
        <dbReference type="EMBL" id="TQL60017.1"/>
    </source>
</evidence>
<dbReference type="Proteomes" id="UP000319514">
    <property type="component" value="Unassembled WGS sequence"/>
</dbReference>
<dbReference type="InterPro" id="IPR001279">
    <property type="entry name" value="Metallo-B-lactamas"/>
</dbReference>
<gene>
    <name evidence="2" type="ORF">FB474_1392</name>
</gene>
<dbReference type="EMBL" id="VFOQ01000001">
    <property type="protein sequence ID" value="TQL60017.1"/>
    <property type="molecule type" value="Genomic_DNA"/>
</dbReference>
<dbReference type="Gene3D" id="3.60.15.10">
    <property type="entry name" value="Ribonuclease Z/Hydroxyacylglutathione hydrolase-like"/>
    <property type="match status" value="1"/>
</dbReference>
<dbReference type="SUPFAM" id="SSF56281">
    <property type="entry name" value="Metallo-hydrolase/oxidoreductase"/>
    <property type="match status" value="1"/>
</dbReference>
<name>A0A542ZI45_9MICO</name>
<evidence type="ECO:0000313" key="3">
    <source>
        <dbReference type="Proteomes" id="UP000319514"/>
    </source>
</evidence>